<evidence type="ECO:0008006" key="7">
    <source>
        <dbReference type="Google" id="ProtNLM"/>
    </source>
</evidence>
<dbReference type="InterPro" id="IPR001680">
    <property type="entry name" value="WD40_rpt"/>
</dbReference>
<dbReference type="SUPFAM" id="SSF50978">
    <property type="entry name" value="WD40 repeat-like"/>
    <property type="match status" value="1"/>
</dbReference>
<name>A0AAE1BYR9_9PEZI</name>
<gene>
    <name evidence="5" type="ORF">LTR78_007071</name>
</gene>
<reference evidence="5" key="1">
    <citation type="submission" date="2023-07" db="EMBL/GenBank/DDBJ databases">
        <title>Black Yeasts Isolated from many extreme environments.</title>
        <authorList>
            <person name="Coleine C."/>
            <person name="Stajich J.E."/>
            <person name="Selbmann L."/>
        </authorList>
    </citation>
    <scope>NUCLEOTIDE SEQUENCE</scope>
    <source>
        <strain evidence="5">CCFEE 5485</strain>
    </source>
</reference>
<organism evidence="5 6">
    <name type="scientific">Recurvomyces mirabilis</name>
    <dbReference type="NCBI Taxonomy" id="574656"/>
    <lineage>
        <taxon>Eukaryota</taxon>
        <taxon>Fungi</taxon>
        <taxon>Dikarya</taxon>
        <taxon>Ascomycota</taxon>
        <taxon>Pezizomycotina</taxon>
        <taxon>Dothideomycetes</taxon>
        <taxon>Dothideomycetidae</taxon>
        <taxon>Mycosphaerellales</taxon>
        <taxon>Teratosphaeriaceae</taxon>
        <taxon>Recurvomyces</taxon>
    </lineage>
</organism>
<dbReference type="EMBL" id="JAUTXT010000028">
    <property type="protein sequence ID" value="KAK3672961.1"/>
    <property type="molecule type" value="Genomic_DNA"/>
</dbReference>
<dbReference type="Gene3D" id="2.130.10.10">
    <property type="entry name" value="YVTN repeat-like/Quinoprotein amine dehydrogenase"/>
    <property type="match status" value="1"/>
</dbReference>
<keyword evidence="3" id="KW-0539">Nucleus</keyword>
<protein>
    <recommendedName>
        <fullName evidence="7">Transcription factor TFIIIC complex subunit Tfc6</fullName>
    </recommendedName>
</protein>
<evidence type="ECO:0000256" key="2">
    <source>
        <dbReference type="ARBA" id="ARBA00023163"/>
    </source>
</evidence>
<evidence type="ECO:0000256" key="4">
    <source>
        <dbReference type="SAM" id="MobiDB-lite"/>
    </source>
</evidence>
<feature type="compositionally biased region" description="Acidic residues" evidence="4">
    <location>
        <begin position="30"/>
        <end position="88"/>
    </location>
</feature>
<comment type="subcellular location">
    <subcellularLocation>
        <location evidence="1">Nucleus</location>
    </subcellularLocation>
</comment>
<feature type="compositionally biased region" description="Basic and acidic residues" evidence="4">
    <location>
        <begin position="96"/>
        <end position="112"/>
    </location>
</feature>
<keyword evidence="6" id="KW-1185">Reference proteome</keyword>
<comment type="caution">
    <text evidence="5">The sequence shown here is derived from an EMBL/GenBank/DDBJ whole genome shotgun (WGS) entry which is preliminary data.</text>
</comment>
<dbReference type="InterPro" id="IPR036322">
    <property type="entry name" value="WD40_repeat_dom_sf"/>
</dbReference>
<accession>A0AAE1BYR9</accession>
<keyword evidence="2" id="KW-0804">Transcription</keyword>
<dbReference type="Proteomes" id="UP001274830">
    <property type="component" value="Unassembled WGS sequence"/>
</dbReference>
<sequence length="651" mass="71245">MQRRSTARTTPRKKYTVDAFEGVPELADVVGDEDEDAAVADEPGDVEEVDEDALELDEASDSDELNQENEDDEDDEVSETDEVDDEVNEGAPLEPDELRTETRAHRIRQDRDTSHVTAAKRLWARDLTLPSRQKDSEGYGGFHHNFASGDEAREQRALDGWKWYVDSGGKEAFAAHQKLEIVTAEEAVQYLGAPQACGFVMGPIDEQKLFHLEPRQSIGLGTIWRDASPQGSGMDSEVPPGTRSGFIVNLGARVRSLEWVPSQITEYQYLSIIVGEDANDGLNAYSQGAPGDKDLRCAVQIWGLMNDTNGRIDNAMQPSLVLVLCLPFASIHTIRWCPIPCPAATETLGLLAIVPGDSKLRIVDVTSIESGDTVEYRLLRDTSFQMSVKDSLCTCVSWMSPTCIAVGYSDGNVRIWDLDRVTLTSPGGSQPIVTIRAHNSYVASILATSLLSPAVLVTAGIDGRIKHISLEGEKPKTTSVKVQKNNLTMPSLIYHEFLDRMLSFGDDNIVQSYTVTAFSQSSKAIANVGGLITTIATSPCHPYILIGTANGEVLTTNPLQDGLRSRQGPWQQMWFQHEWRRPKGDEVSAGLSRILEGFKSEHVPVSRSTGFVLAEEKTAITAIAWNPDIRCGGWAAVGMGGGLVRIEDIAQ</sequence>
<dbReference type="PANTHER" id="PTHR15052:SF2">
    <property type="entry name" value="GENERAL TRANSCRIPTION FACTOR 3C POLYPEPTIDE 2"/>
    <property type="match status" value="1"/>
</dbReference>
<dbReference type="GO" id="GO:0000127">
    <property type="term" value="C:transcription factor TFIIIC complex"/>
    <property type="evidence" value="ECO:0007669"/>
    <property type="project" value="TreeGrafter"/>
</dbReference>
<evidence type="ECO:0000256" key="1">
    <source>
        <dbReference type="ARBA" id="ARBA00004123"/>
    </source>
</evidence>
<evidence type="ECO:0000313" key="6">
    <source>
        <dbReference type="Proteomes" id="UP001274830"/>
    </source>
</evidence>
<proteinExistence type="predicted"/>
<dbReference type="GO" id="GO:0005634">
    <property type="term" value="C:nucleus"/>
    <property type="evidence" value="ECO:0007669"/>
    <property type="project" value="UniProtKB-SubCell"/>
</dbReference>
<dbReference type="InterPro" id="IPR015943">
    <property type="entry name" value="WD40/YVTN_repeat-like_dom_sf"/>
</dbReference>
<dbReference type="GO" id="GO:0006383">
    <property type="term" value="P:transcription by RNA polymerase III"/>
    <property type="evidence" value="ECO:0007669"/>
    <property type="project" value="TreeGrafter"/>
</dbReference>
<dbReference type="PANTHER" id="PTHR15052">
    <property type="entry name" value="RNA POLYMERASE III TRANSCRIPTION INITIATION FACTOR COMPLEX SUBUNIT"/>
    <property type="match status" value="1"/>
</dbReference>
<evidence type="ECO:0000313" key="5">
    <source>
        <dbReference type="EMBL" id="KAK3672961.1"/>
    </source>
</evidence>
<dbReference type="InterPro" id="IPR052416">
    <property type="entry name" value="GTF3C_component"/>
</dbReference>
<feature type="region of interest" description="Disordered" evidence="4">
    <location>
        <begin position="26"/>
        <end position="112"/>
    </location>
</feature>
<dbReference type="AlphaFoldDB" id="A0AAE1BYR9"/>
<evidence type="ECO:0000256" key="3">
    <source>
        <dbReference type="ARBA" id="ARBA00023242"/>
    </source>
</evidence>
<dbReference type="SMART" id="SM00320">
    <property type="entry name" value="WD40"/>
    <property type="match status" value="2"/>
</dbReference>